<feature type="transmembrane region" description="Helical" evidence="1">
    <location>
        <begin position="53"/>
        <end position="75"/>
    </location>
</feature>
<dbReference type="SUPFAM" id="SSF55383">
    <property type="entry name" value="Copper amine oxidase, domain N"/>
    <property type="match status" value="1"/>
</dbReference>
<dbReference type="AlphaFoldDB" id="A0A9D2T1T8"/>
<gene>
    <name evidence="3" type="ORF">H9701_10695</name>
</gene>
<dbReference type="InterPro" id="IPR036582">
    <property type="entry name" value="Mao_N_sf"/>
</dbReference>
<evidence type="ECO:0000313" key="3">
    <source>
        <dbReference type="EMBL" id="HJC42000.1"/>
    </source>
</evidence>
<keyword evidence="1" id="KW-0812">Transmembrane</keyword>
<evidence type="ECO:0000256" key="1">
    <source>
        <dbReference type="SAM" id="Phobius"/>
    </source>
</evidence>
<sequence>MKQNPLQELWRDTVPPEVPCPEANSEAVLRRVNAVLDTVPSERKRPMGQKIRFAAVFAAVTVLLAGAALGVAAHWDVLNAFFQGDTSPAEELVDREVRTVSDKDYTLTVESSVSDGETAYLVARVEARNEAAVAVLHTEDFFNMDTFVVCPVADPSDPVPEDHFSIYQSDDNSIHTRMSLEMHLEEIGEAATETSRTWRILAALEPEDHYLKVRLACMDPDLIVTVPLSPAESVTVEIGATGQGAPRLYNLEGGTVRMDAMTLSPFGCRAEIWRESPEAEVEPLFFFLTKEGTFLTMGQTTARLSSYWYHEDGTGSCLYRFQQVLDLSQLEAVVFDGMAYPLDGGAPYAVEVDPKLYPFQLPLMDRLSEDSGYSLSVQALCEALGAGYSWNQETQTAVCTYRGTTVSLTVGSTAALVNGQEVTLEDAPALQAGVLASGFQVFGDAWGLDSFCPFNEDRTERVCWVILP</sequence>
<evidence type="ECO:0000259" key="2">
    <source>
        <dbReference type="Pfam" id="PF07833"/>
    </source>
</evidence>
<evidence type="ECO:0000313" key="4">
    <source>
        <dbReference type="Proteomes" id="UP000823882"/>
    </source>
</evidence>
<reference evidence="3" key="2">
    <citation type="submission" date="2021-04" db="EMBL/GenBank/DDBJ databases">
        <authorList>
            <person name="Gilroy R."/>
        </authorList>
    </citation>
    <scope>NUCLEOTIDE SEQUENCE</scope>
    <source>
        <strain evidence="3">CHK186-1790</strain>
    </source>
</reference>
<dbReference type="Gene3D" id="3.30.457.10">
    <property type="entry name" value="Copper amine oxidase-like, N-terminal domain"/>
    <property type="match status" value="1"/>
</dbReference>
<protein>
    <submittedName>
        <fullName evidence="3">Copper amine oxidase N-terminal domain-containing protein</fullName>
    </submittedName>
</protein>
<keyword evidence="1" id="KW-1133">Transmembrane helix</keyword>
<dbReference type="InterPro" id="IPR012854">
    <property type="entry name" value="Cu_amine_oxidase-like_N"/>
</dbReference>
<proteinExistence type="predicted"/>
<comment type="caution">
    <text evidence="3">The sequence shown here is derived from an EMBL/GenBank/DDBJ whole genome shotgun (WGS) entry which is preliminary data.</text>
</comment>
<name>A0A9D2T1T8_9FIRM</name>
<reference evidence="3" key="1">
    <citation type="journal article" date="2021" name="PeerJ">
        <title>Extensive microbial diversity within the chicken gut microbiome revealed by metagenomics and culture.</title>
        <authorList>
            <person name="Gilroy R."/>
            <person name="Ravi A."/>
            <person name="Getino M."/>
            <person name="Pursley I."/>
            <person name="Horton D.L."/>
            <person name="Alikhan N.F."/>
            <person name="Baker D."/>
            <person name="Gharbi K."/>
            <person name="Hall N."/>
            <person name="Watson M."/>
            <person name="Adriaenssens E.M."/>
            <person name="Foster-Nyarko E."/>
            <person name="Jarju S."/>
            <person name="Secka A."/>
            <person name="Antonio M."/>
            <person name="Oren A."/>
            <person name="Chaudhuri R.R."/>
            <person name="La Ragione R."/>
            <person name="Hildebrand F."/>
            <person name="Pallen M.J."/>
        </authorList>
    </citation>
    <scope>NUCLEOTIDE SEQUENCE</scope>
    <source>
        <strain evidence="3">CHK186-1790</strain>
    </source>
</reference>
<dbReference type="EMBL" id="DWWJ01000200">
    <property type="protein sequence ID" value="HJC42000.1"/>
    <property type="molecule type" value="Genomic_DNA"/>
</dbReference>
<dbReference type="Pfam" id="PF07833">
    <property type="entry name" value="Cu_amine_oxidN1"/>
    <property type="match status" value="1"/>
</dbReference>
<organism evidence="3 4">
    <name type="scientific">Candidatus Intestinimonas pullistercoris</name>
    <dbReference type="NCBI Taxonomy" id="2838623"/>
    <lineage>
        <taxon>Bacteria</taxon>
        <taxon>Bacillati</taxon>
        <taxon>Bacillota</taxon>
        <taxon>Clostridia</taxon>
        <taxon>Eubacteriales</taxon>
        <taxon>Intestinimonas</taxon>
    </lineage>
</organism>
<keyword evidence="1" id="KW-0472">Membrane</keyword>
<accession>A0A9D2T1T8</accession>
<dbReference type="Proteomes" id="UP000823882">
    <property type="component" value="Unassembled WGS sequence"/>
</dbReference>
<feature type="domain" description="Copper amine oxidase-like N-terminal" evidence="2">
    <location>
        <begin position="375"/>
        <end position="435"/>
    </location>
</feature>